<dbReference type="InParanoid" id="A0A165GWR3"/>
<evidence type="ECO:0000256" key="3">
    <source>
        <dbReference type="SAM" id="MobiDB-lite"/>
    </source>
</evidence>
<evidence type="ECO:0000313" key="4">
    <source>
        <dbReference type="EMBL" id="KZV91112.1"/>
    </source>
</evidence>
<organism evidence="4 5">
    <name type="scientific">Exidia glandulosa HHB12029</name>
    <dbReference type="NCBI Taxonomy" id="1314781"/>
    <lineage>
        <taxon>Eukaryota</taxon>
        <taxon>Fungi</taxon>
        <taxon>Dikarya</taxon>
        <taxon>Basidiomycota</taxon>
        <taxon>Agaricomycotina</taxon>
        <taxon>Agaricomycetes</taxon>
        <taxon>Auriculariales</taxon>
        <taxon>Exidiaceae</taxon>
        <taxon>Exidia</taxon>
    </lineage>
</organism>
<reference evidence="4 5" key="1">
    <citation type="journal article" date="2016" name="Mol. Biol. Evol.">
        <title>Comparative Genomics of Early-Diverging Mushroom-Forming Fungi Provides Insights into the Origins of Lignocellulose Decay Capabilities.</title>
        <authorList>
            <person name="Nagy L.G."/>
            <person name="Riley R."/>
            <person name="Tritt A."/>
            <person name="Adam C."/>
            <person name="Daum C."/>
            <person name="Floudas D."/>
            <person name="Sun H."/>
            <person name="Yadav J.S."/>
            <person name="Pangilinan J."/>
            <person name="Larsson K.H."/>
            <person name="Matsuura K."/>
            <person name="Barry K."/>
            <person name="Labutti K."/>
            <person name="Kuo R."/>
            <person name="Ohm R.A."/>
            <person name="Bhattacharya S.S."/>
            <person name="Shirouzu T."/>
            <person name="Yoshinaga Y."/>
            <person name="Martin F.M."/>
            <person name="Grigoriev I.V."/>
            <person name="Hibbett D.S."/>
        </authorList>
    </citation>
    <scope>NUCLEOTIDE SEQUENCE [LARGE SCALE GENOMIC DNA]</scope>
    <source>
        <strain evidence="4 5">HHB12029</strain>
    </source>
</reference>
<feature type="compositionally biased region" description="Basic and acidic residues" evidence="3">
    <location>
        <begin position="1"/>
        <end position="12"/>
    </location>
</feature>
<gene>
    <name evidence="4" type="ORF">EXIGLDRAFT_837324</name>
</gene>
<dbReference type="EMBL" id="KV426034">
    <property type="protein sequence ID" value="KZV91112.1"/>
    <property type="molecule type" value="Genomic_DNA"/>
</dbReference>
<keyword evidence="5" id="KW-1185">Reference proteome</keyword>
<evidence type="ECO:0000256" key="1">
    <source>
        <dbReference type="ARBA" id="ARBA00005537"/>
    </source>
</evidence>
<dbReference type="OrthoDB" id="21214at2759"/>
<dbReference type="Proteomes" id="UP000077266">
    <property type="component" value="Unassembled WGS sequence"/>
</dbReference>
<accession>A0A165GWR3</accession>
<feature type="region of interest" description="Disordered" evidence="3">
    <location>
        <begin position="1"/>
        <end position="27"/>
    </location>
</feature>
<proteinExistence type="inferred from homology"/>
<feature type="compositionally biased region" description="Low complexity" evidence="3">
    <location>
        <begin position="207"/>
        <end position="228"/>
    </location>
</feature>
<dbReference type="PANTHER" id="PTHR39472">
    <property type="entry name" value="EXPRESSED PROTEIN"/>
    <property type="match status" value="1"/>
</dbReference>
<evidence type="ECO:0000313" key="5">
    <source>
        <dbReference type="Proteomes" id="UP000077266"/>
    </source>
</evidence>
<evidence type="ECO:0000256" key="2">
    <source>
        <dbReference type="ARBA" id="ARBA00023054"/>
    </source>
</evidence>
<sequence>MYLQQDGRKDDPAPLFPQPPSDGDDRDELSRVWAVVADLSEQLNRNRALASSLQAQAGHIKNQAVHAQSGFPLRRFNGDVPKDLYEEELERMTTSIREQNVTLAHDNKQLANLVREYEATLEAVMSKFRQSALEAQERELGIARMYETALLARDDRLHTATLGAATSADATVAHLGGILRSAMRALQGEVDGTSPIAPATPLDDMTSSSSSSSFGFPLPPSSSSSSEPAPAPSEPQSAIPDADTALERDCELARLERENAELRRMLGSPLPDYPYSPSPPLRAPTLPRRFPSLRTSGLGVYNPFPGSGGAMGIGMGERRGSDGGGGGMNLNLNLTMLPSPGGVDFSPENLWREQERARENREALLS</sequence>
<keyword evidence="2" id="KW-0175">Coiled coil</keyword>
<dbReference type="PANTHER" id="PTHR39472:SF1">
    <property type="entry name" value="EXPRESSED PROTEIN"/>
    <property type="match status" value="1"/>
</dbReference>
<comment type="similarity">
    <text evidence="1">Belongs to the SIKE family.</text>
</comment>
<dbReference type="Pfam" id="PF05769">
    <property type="entry name" value="SIKE"/>
    <property type="match status" value="1"/>
</dbReference>
<feature type="region of interest" description="Disordered" evidence="3">
    <location>
        <begin position="191"/>
        <end position="242"/>
    </location>
</feature>
<protein>
    <submittedName>
        <fullName evidence="4">Uncharacterized protein</fullName>
    </submittedName>
</protein>
<name>A0A165GWR3_EXIGL</name>
<dbReference type="AlphaFoldDB" id="A0A165GWR3"/>
<dbReference type="InterPro" id="IPR008555">
    <property type="entry name" value="SIKE"/>
</dbReference>